<gene>
    <name evidence="1" type="ORF">S03H2_38348</name>
</gene>
<dbReference type="AlphaFoldDB" id="X1GEB1"/>
<protein>
    <submittedName>
        <fullName evidence="1">Uncharacterized protein</fullName>
    </submittedName>
</protein>
<organism evidence="1">
    <name type="scientific">marine sediment metagenome</name>
    <dbReference type="NCBI Taxonomy" id="412755"/>
    <lineage>
        <taxon>unclassified sequences</taxon>
        <taxon>metagenomes</taxon>
        <taxon>ecological metagenomes</taxon>
    </lineage>
</organism>
<comment type="caution">
    <text evidence="1">The sequence shown here is derived from an EMBL/GenBank/DDBJ whole genome shotgun (WGS) entry which is preliminary data.</text>
</comment>
<evidence type="ECO:0000313" key="1">
    <source>
        <dbReference type="EMBL" id="GAH55527.1"/>
    </source>
</evidence>
<feature type="non-terminal residue" evidence="1">
    <location>
        <position position="1"/>
    </location>
</feature>
<proteinExistence type="predicted"/>
<accession>X1GEB1</accession>
<dbReference type="EMBL" id="BARU01023645">
    <property type="protein sequence ID" value="GAH55527.1"/>
    <property type="molecule type" value="Genomic_DNA"/>
</dbReference>
<name>X1GEB1_9ZZZZ</name>
<reference evidence="1" key="1">
    <citation type="journal article" date="2014" name="Front. Microbiol.">
        <title>High frequency of phylogenetically diverse reductive dehalogenase-homologous genes in deep subseafloor sedimentary metagenomes.</title>
        <authorList>
            <person name="Kawai M."/>
            <person name="Futagami T."/>
            <person name="Toyoda A."/>
            <person name="Takaki Y."/>
            <person name="Nishi S."/>
            <person name="Hori S."/>
            <person name="Arai W."/>
            <person name="Tsubouchi T."/>
            <person name="Morono Y."/>
            <person name="Uchiyama I."/>
            <person name="Ito T."/>
            <person name="Fujiyama A."/>
            <person name="Inagaki F."/>
            <person name="Takami H."/>
        </authorList>
    </citation>
    <scope>NUCLEOTIDE SEQUENCE</scope>
    <source>
        <strain evidence="1">Expedition CK06-06</strain>
    </source>
</reference>
<sequence length="157" mass="16950">KDMVAGIHKAMIRATEPLDSNDQVAYSALASAKGKIMTWFNMAVKLGLDALRLDDGWTIYSGGYTSHPQKNDFRMAIFITDDEVTQVADGKFYLGTSKTNLIQSKVATMVVGANASLLAAAGFSGLVAGKKYYWQFRPDADDPCEGSDSGIYSAYAV</sequence>